<accession>A0ABD5YIW7</accession>
<feature type="region of interest" description="Disordered" evidence="1">
    <location>
        <begin position="437"/>
        <end position="484"/>
    </location>
</feature>
<evidence type="ECO:0008006" key="4">
    <source>
        <dbReference type="Google" id="ProtNLM"/>
    </source>
</evidence>
<dbReference type="Gene3D" id="2.160.20.10">
    <property type="entry name" value="Single-stranded right-handed beta-helix, Pectin lyase-like"/>
    <property type="match status" value="1"/>
</dbReference>
<evidence type="ECO:0000256" key="1">
    <source>
        <dbReference type="SAM" id="MobiDB-lite"/>
    </source>
</evidence>
<dbReference type="AlphaFoldDB" id="A0ABD5YIW7"/>
<dbReference type="GeneID" id="76198801"/>
<feature type="compositionally biased region" description="Polar residues" evidence="1">
    <location>
        <begin position="469"/>
        <end position="484"/>
    </location>
</feature>
<dbReference type="Proteomes" id="UP001596417">
    <property type="component" value="Unassembled WGS sequence"/>
</dbReference>
<dbReference type="InterPro" id="IPR012334">
    <property type="entry name" value="Pectin_lyas_fold"/>
</dbReference>
<sequence length="498" mass="53136">MKLTGAVITGSAVGTTQIGRARAATHHGITFDRVVDAVADLGCDPKGNADVSSKVKSALDGKTLVEFPSGTYHWDESVTLDTDRIGIRGKSDDVLFTFPKGYNEFFINGSCDRALYENFDVDVRPENTATGIRVASERGFHIENIEHIGRGTADSKDVTRCWQLRVNDPNATGVVKNFVAKKGSAWAHYKGGDGRVGISVYGGEGTVKVIDCHLEEFGNNGIYASRSHSAVQVEGGTYRNNNVCGIRFSGKGSYVDGATIEVDPSKYSGPRTMEDDSFKLRGIVIEQGNSDTGGFDDAGAKVRNTDITIQDNPTTGQAISMWTGGRTLTISDTKIVFNNNGAPAIYREGKTSQGSHSASSGARWLHMDTVQITGAAAEGPTILAEEANKTKIKNCYIEQTGNGRQGIALPNSQSSLVQNSVIDVNAKAVDIDTTTGQLKNIRHSGKPLPKNIGASSPTPNSPKKAANKVSKSTPNTDTPSNDQNVLEQAIESFIDTLL</sequence>
<dbReference type="InterPro" id="IPR011050">
    <property type="entry name" value="Pectin_lyase_fold/virulence"/>
</dbReference>
<reference evidence="2 3" key="1">
    <citation type="journal article" date="2019" name="Int. J. Syst. Evol. Microbiol.">
        <title>The Global Catalogue of Microorganisms (GCM) 10K type strain sequencing project: providing services to taxonomists for standard genome sequencing and annotation.</title>
        <authorList>
            <consortium name="The Broad Institute Genomics Platform"/>
            <consortium name="The Broad Institute Genome Sequencing Center for Infectious Disease"/>
            <person name="Wu L."/>
            <person name="Ma J."/>
        </authorList>
    </citation>
    <scope>NUCLEOTIDE SEQUENCE [LARGE SCALE GENOMIC DNA]</scope>
    <source>
        <strain evidence="2 3">RDMS1</strain>
    </source>
</reference>
<comment type="caution">
    <text evidence="2">The sequence shown here is derived from an EMBL/GenBank/DDBJ whole genome shotgun (WGS) entry which is preliminary data.</text>
</comment>
<organism evidence="2 3">
    <name type="scientific">Halocatena marina</name>
    <dbReference type="NCBI Taxonomy" id="2934937"/>
    <lineage>
        <taxon>Archaea</taxon>
        <taxon>Methanobacteriati</taxon>
        <taxon>Methanobacteriota</taxon>
        <taxon>Stenosarchaea group</taxon>
        <taxon>Halobacteria</taxon>
        <taxon>Halobacteriales</taxon>
        <taxon>Natronomonadaceae</taxon>
        <taxon>Halocatena</taxon>
    </lineage>
</organism>
<protein>
    <recommendedName>
        <fullName evidence="4">Right handed beta helix domain-containing protein</fullName>
    </recommendedName>
</protein>
<proteinExistence type="predicted"/>
<evidence type="ECO:0000313" key="2">
    <source>
        <dbReference type="EMBL" id="MFC7189234.1"/>
    </source>
</evidence>
<gene>
    <name evidence="2" type="ORF">ACFQL7_04810</name>
</gene>
<dbReference type="RefSeq" id="WP_264555070.1">
    <property type="nucleotide sequence ID" value="NZ_CP109979.1"/>
</dbReference>
<evidence type="ECO:0000313" key="3">
    <source>
        <dbReference type="Proteomes" id="UP001596417"/>
    </source>
</evidence>
<dbReference type="SUPFAM" id="SSF51126">
    <property type="entry name" value="Pectin lyase-like"/>
    <property type="match status" value="1"/>
</dbReference>
<dbReference type="EMBL" id="JBHTAX010000001">
    <property type="protein sequence ID" value="MFC7189234.1"/>
    <property type="molecule type" value="Genomic_DNA"/>
</dbReference>
<keyword evidence="3" id="KW-1185">Reference proteome</keyword>
<name>A0ABD5YIW7_9EURY</name>